<reference evidence="2 3" key="1">
    <citation type="submission" date="2020-08" db="EMBL/GenBank/DDBJ databases">
        <title>Cohnella phylogeny.</title>
        <authorList>
            <person name="Dunlap C."/>
        </authorList>
    </citation>
    <scope>NUCLEOTIDE SEQUENCE [LARGE SCALE GENOMIC DNA]</scope>
    <source>
        <strain evidence="2 3">DSM 103658</strain>
    </source>
</reference>
<keyword evidence="1" id="KW-1133">Transmembrane helix</keyword>
<evidence type="ECO:0000313" key="3">
    <source>
        <dbReference type="Proteomes" id="UP000574133"/>
    </source>
</evidence>
<dbReference type="RefSeq" id="WP_185181079.1">
    <property type="nucleotide sequence ID" value="NZ_JACJVN010000118.1"/>
</dbReference>
<organism evidence="2 3">
    <name type="scientific">Cohnella lubricantis</name>
    <dbReference type="NCBI Taxonomy" id="2163172"/>
    <lineage>
        <taxon>Bacteria</taxon>
        <taxon>Bacillati</taxon>
        <taxon>Bacillota</taxon>
        <taxon>Bacilli</taxon>
        <taxon>Bacillales</taxon>
        <taxon>Paenibacillaceae</taxon>
        <taxon>Cohnella</taxon>
    </lineage>
</organism>
<keyword evidence="1" id="KW-0472">Membrane</keyword>
<accession>A0A841TFN0</accession>
<dbReference type="Pfam" id="PF05975">
    <property type="entry name" value="EcsB"/>
    <property type="match status" value="1"/>
</dbReference>
<feature type="transmembrane region" description="Helical" evidence="1">
    <location>
        <begin position="120"/>
        <end position="137"/>
    </location>
</feature>
<name>A0A841TFN0_9BACL</name>
<comment type="caution">
    <text evidence="2">The sequence shown here is derived from an EMBL/GenBank/DDBJ whole genome shotgun (WGS) entry which is preliminary data.</text>
</comment>
<dbReference type="InterPro" id="IPR010288">
    <property type="entry name" value="EcsB_ABC"/>
</dbReference>
<evidence type="ECO:0000313" key="2">
    <source>
        <dbReference type="EMBL" id="MBB6679822.1"/>
    </source>
</evidence>
<dbReference type="AlphaFoldDB" id="A0A841TFN0"/>
<dbReference type="GO" id="GO:0016020">
    <property type="term" value="C:membrane"/>
    <property type="evidence" value="ECO:0007669"/>
    <property type="project" value="InterPro"/>
</dbReference>
<evidence type="ECO:0000256" key="1">
    <source>
        <dbReference type="SAM" id="Phobius"/>
    </source>
</evidence>
<dbReference type="EMBL" id="JACJVN010000118">
    <property type="protein sequence ID" value="MBB6679822.1"/>
    <property type="molecule type" value="Genomic_DNA"/>
</dbReference>
<feature type="transmembrane region" description="Helical" evidence="1">
    <location>
        <begin position="149"/>
        <end position="168"/>
    </location>
</feature>
<feature type="transmembrane region" description="Helical" evidence="1">
    <location>
        <begin position="33"/>
        <end position="55"/>
    </location>
</feature>
<gene>
    <name evidence="2" type="ORF">H4Q31_21285</name>
</gene>
<proteinExistence type="predicted"/>
<dbReference type="Proteomes" id="UP000574133">
    <property type="component" value="Unassembled WGS sequence"/>
</dbReference>
<sequence>MAELERARAERLRKQQGERAAAWRGEIYPYFRYVLQSGFGLVLGGIGITLVMGYIRMLREMPADWPSDIVGVACLTLIALYTPLRTYAQPADTVFALPLESAMMGSILRPQLRGAMITSALRMAAAFCVYAPIYARAPATAAEADARSLALLGLTLALLGAWNARAAWDERRIAAGGWRIGLRAARYAAVLLMTIGLLLRSS</sequence>
<keyword evidence="1" id="KW-0812">Transmembrane</keyword>
<feature type="transmembrane region" description="Helical" evidence="1">
    <location>
        <begin position="180"/>
        <end position="199"/>
    </location>
</feature>
<feature type="transmembrane region" description="Helical" evidence="1">
    <location>
        <begin position="67"/>
        <end position="84"/>
    </location>
</feature>
<keyword evidence="3" id="KW-1185">Reference proteome</keyword>
<protein>
    <submittedName>
        <fullName evidence="2">ABC transporter permease</fullName>
    </submittedName>
</protein>